<sequence length="614" mass="67088">MLQGKELAQLFPSTPGLKRLHHAQELCNATLVAGEKRFSCNRALLASLSPYFHAVFTSGFKESRDGEVLLQGVDPSILQSLLTYLYTGELAPSPETAEDLFTAASRLQLQPALELINRYLKERLSVENCLRLYMLAHDHNSATLLHATLRYLSLHFDSLLEHKDFPCLDLGALSSILSSDRLAVASEMDVYRALRCWVMAEPAERLPALRVLLQDLRFPLLTPAEAAEVLAEVVTFDPQLELQWEDVDGAGRLQASGGLRQGMYQERIVCIKVPRLRDIISGNGDMDCYMECMDPGTGMRATLPPLELVALPGCTTLGHKLYLSGGKFSDGSYSRALHEYDALADRWTPLPAMSTARSVHMLLTCKRKLFALSGWNESGPLASAESFDTAQQTWSPMASLPLILRFSAPAPFRNKLYLIGGDADSEEVAYQGILVYDIPSDTWTQVPLEFSLYGAAALAMDAGVCVIGGFFSGKVLHPYPNRRFSQLLPCTQQCFLMQEAGVVSKGITVPPLPLPLAFAGATHWQGTVYVIGGVCASRTHDAIYHWKPGEEAWTQYPENLTGPGGILRRVLKCVTLKVAGPELKALLQETSASRVAVGLSDQGGDGPGPLPPSP</sequence>
<proteinExistence type="predicted"/>
<protein>
    <submittedName>
        <fullName evidence="5">Kelch-like protein 18</fullName>
    </submittedName>
</protein>
<dbReference type="InterPro" id="IPR015915">
    <property type="entry name" value="Kelch-typ_b-propeller"/>
</dbReference>
<dbReference type="Pfam" id="PF01344">
    <property type="entry name" value="Kelch_1"/>
    <property type="match status" value="1"/>
</dbReference>
<dbReference type="InterPro" id="IPR006652">
    <property type="entry name" value="Kelch_1"/>
</dbReference>
<organism evidence="4 5">
    <name type="scientific">Eublepharis macularius</name>
    <name type="common">Leopard gecko</name>
    <name type="synonym">Cyrtodactylus macularius</name>
    <dbReference type="NCBI Taxonomy" id="481883"/>
    <lineage>
        <taxon>Eukaryota</taxon>
        <taxon>Metazoa</taxon>
        <taxon>Chordata</taxon>
        <taxon>Craniata</taxon>
        <taxon>Vertebrata</taxon>
        <taxon>Euteleostomi</taxon>
        <taxon>Lepidosauria</taxon>
        <taxon>Squamata</taxon>
        <taxon>Bifurcata</taxon>
        <taxon>Gekkota</taxon>
        <taxon>Eublepharidae</taxon>
        <taxon>Eublepharinae</taxon>
        <taxon>Eublepharis</taxon>
    </lineage>
</organism>
<dbReference type="InterPro" id="IPR011705">
    <property type="entry name" value="BACK"/>
</dbReference>
<dbReference type="Proteomes" id="UP001190640">
    <property type="component" value="Chromosome 15"/>
</dbReference>
<dbReference type="PANTHER" id="PTHR24412">
    <property type="entry name" value="KELCH PROTEIN"/>
    <property type="match status" value="1"/>
</dbReference>
<evidence type="ECO:0000313" key="4">
    <source>
        <dbReference type="Proteomes" id="UP001190640"/>
    </source>
</evidence>
<keyword evidence="4" id="KW-1185">Reference proteome</keyword>
<evidence type="ECO:0000256" key="2">
    <source>
        <dbReference type="ARBA" id="ARBA00022737"/>
    </source>
</evidence>
<gene>
    <name evidence="5" type="primary">LOC129343407</name>
</gene>
<dbReference type="SMART" id="SM00225">
    <property type="entry name" value="BTB"/>
    <property type="match status" value="1"/>
</dbReference>
<dbReference type="InterPro" id="IPR017096">
    <property type="entry name" value="BTB-kelch_protein"/>
</dbReference>
<dbReference type="Gene3D" id="1.25.40.420">
    <property type="match status" value="1"/>
</dbReference>
<dbReference type="Pfam" id="PF07707">
    <property type="entry name" value="BACK"/>
    <property type="match status" value="1"/>
</dbReference>
<evidence type="ECO:0000256" key="1">
    <source>
        <dbReference type="ARBA" id="ARBA00022441"/>
    </source>
</evidence>
<keyword evidence="2" id="KW-0677">Repeat</keyword>
<dbReference type="Gene3D" id="2.120.10.80">
    <property type="entry name" value="Kelch-type beta propeller"/>
    <property type="match status" value="2"/>
</dbReference>
<dbReference type="SMART" id="SM00875">
    <property type="entry name" value="BACK"/>
    <property type="match status" value="1"/>
</dbReference>
<dbReference type="SUPFAM" id="SSF54695">
    <property type="entry name" value="POZ domain"/>
    <property type="match status" value="1"/>
</dbReference>
<dbReference type="Gene3D" id="3.30.710.10">
    <property type="entry name" value="Potassium Channel Kv1.1, Chain A"/>
    <property type="match status" value="1"/>
</dbReference>
<reference evidence="5" key="1">
    <citation type="submission" date="2025-08" db="UniProtKB">
        <authorList>
            <consortium name="RefSeq"/>
        </authorList>
    </citation>
    <scope>IDENTIFICATION</scope>
    <source>
        <tissue evidence="5">Blood</tissue>
    </source>
</reference>
<dbReference type="Pfam" id="PF00651">
    <property type="entry name" value="BTB"/>
    <property type="match status" value="1"/>
</dbReference>
<dbReference type="AlphaFoldDB" id="A0AA97KHY9"/>
<evidence type="ECO:0000259" key="3">
    <source>
        <dbReference type="PROSITE" id="PS50097"/>
    </source>
</evidence>
<dbReference type="PROSITE" id="PS50097">
    <property type="entry name" value="BTB"/>
    <property type="match status" value="1"/>
</dbReference>
<dbReference type="InterPro" id="IPR011333">
    <property type="entry name" value="SKP1/BTB/POZ_sf"/>
</dbReference>
<keyword evidence="1" id="KW-0880">Kelch repeat</keyword>
<dbReference type="SMART" id="SM00612">
    <property type="entry name" value="Kelch"/>
    <property type="match status" value="3"/>
</dbReference>
<dbReference type="InterPro" id="IPR000210">
    <property type="entry name" value="BTB/POZ_dom"/>
</dbReference>
<accession>A0AA97KHY9</accession>
<dbReference type="KEGG" id="emc:129343407"/>
<dbReference type="GeneID" id="129343407"/>
<dbReference type="PIRSF" id="PIRSF037037">
    <property type="entry name" value="Kelch-like_protein_gigaxonin"/>
    <property type="match status" value="1"/>
</dbReference>
<dbReference type="PANTHER" id="PTHR24412:SF469">
    <property type="entry name" value="SI:DKEY-260J18.2 PROTEIN"/>
    <property type="match status" value="1"/>
</dbReference>
<evidence type="ECO:0000313" key="5">
    <source>
        <dbReference type="RefSeq" id="XP_054855566.1"/>
    </source>
</evidence>
<dbReference type="RefSeq" id="XP_054855566.1">
    <property type="nucleotide sequence ID" value="XM_054999591.1"/>
</dbReference>
<dbReference type="SUPFAM" id="SSF117281">
    <property type="entry name" value="Kelch motif"/>
    <property type="match status" value="1"/>
</dbReference>
<name>A0AA97KHY9_EUBMA</name>
<feature type="domain" description="BTB" evidence="3">
    <location>
        <begin position="27"/>
        <end position="94"/>
    </location>
</feature>